<dbReference type="InParanoid" id="A0A6P7G2D0"/>
<feature type="compositionally biased region" description="Acidic residues" evidence="1">
    <location>
        <begin position="86"/>
        <end position="95"/>
    </location>
</feature>
<gene>
    <name evidence="2" type="primary">LOC114336869</name>
</gene>
<dbReference type="RefSeq" id="XP_028143061.1">
    <property type="nucleotide sequence ID" value="XM_028287260.1"/>
</dbReference>
<evidence type="ECO:0000256" key="1">
    <source>
        <dbReference type="SAM" id="MobiDB-lite"/>
    </source>
</evidence>
<evidence type="ECO:0000313" key="2">
    <source>
        <dbReference type="RefSeq" id="XP_028143061.1"/>
    </source>
</evidence>
<accession>A0A6P7G2D0</accession>
<feature type="compositionally biased region" description="Polar residues" evidence="1">
    <location>
        <begin position="59"/>
        <end position="68"/>
    </location>
</feature>
<organism evidence="2">
    <name type="scientific">Diabrotica virgifera virgifera</name>
    <name type="common">western corn rootworm</name>
    <dbReference type="NCBI Taxonomy" id="50390"/>
    <lineage>
        <taxon>Eukaryota</taxon>
        <taxon>Metazoa</taxon>
        <taxon>Ecdysozoa</taxon>
        <taxon>Arthropoda</taxon>
        <taxon>Hexapoda</taxon>
        <taxon>Insecta</taxon>
        <taxon>Pterygota</taxon>
        <taxon>Neoptera</taxon>
        <taxon>Endopterygota</taxon>
        <taxon>Coleoptera</taxon>
        <taxon>Polyphaga</taxon>
        <taxon>Cucujiformia</taxon>
        <taxon>Chrysomeloidea</taxon>
        <taxon>Chrysomelidae</taxon>
        <taxon>Galerucinae</taxon>
        <taxon>Diabroticina</taxon>
        <taxon>Diabroticites</taxon>
        <taxon>Diabrotica</taxon>
    </lineage>
</organism>
<sequence length="242" mass="27570">MNKLRLVVTICIFCNMKLDASLLKPSLVFDHNNLEKKDNEKDAVNEALKKIIPVHNSTVPMESTTETAQCEPKEPVEHKSRIAEETSSDQVEESNEIYSKERRPSLVERLIHHKEIKDDKDNGHGGRDPIPCTCGVFLSGQFKKGSKKQPKGLPVLTQEMDTPFMNNAVGNRQCTNKCLEMIIKHLPKSSEIICAMVDREHVFKERAYLFIKNHSDEWHGTNLSAGREFCCKDYIPYKCPVS</sequence>
<reference evidence="2" key="1">
    <citation type="submission" date="2025-08" db="UniProtKB">
        <authorList>
            <consortium name="RefSeq"/>
        </authorList>
    </citation>
    <scope>IDENTIFICATION</scope>
    <source>
        <tissue evidence="2">Whole insect</tissue>
    </source>
</reference>
<name>A0A6P7G2D0_DIAVI</name>
<dbReference type="AlphaFoldDB" id="A0A6P7G2D0"/>
<feature type="region of interest" description="Disordered" evidence="1">
    <location>
        <begin position="59"/>
        <end position="100"/>
    </location>
</feature>
<feature type="compositionally biased region" description="Basic and acidic residues" evidence="1">
    <location>
        <begin position="71"/>
        <end position="84"/>
    </location>
</feature>
<proteinExistence type="predicted"/>
<protein>
    <submittedName>
        <fullName evidence="2">Uncharacterized protein LOC114336869</fullName>
    </submittedName>
</protein>